<sequence length="149" mass="17151">MATLITRLCEASLLKHVAYLRPCRKRIQSYSMCYTVCRHRWTKSLPVRTCSVRRLNTQQDKVDLSKFPVDKIRNFCIIAHVDHGKSTLADRLLEMTGAIAKTEKNKQVLDKLQVERERGITVKAQTASLFYTHEGQQYLLNLIDTPVSS</sequence>
<feature type="domain" description="Tr-type G" evidence="1">
    <location>
        <begin position="70"/>
        <end position="149"/>
    </location>
</feature>
<accession>A0A2I4BDP6</accession>
<evidence type="ECO:0000313" key="3">
    <source>
        <dbReference type="RefSeq" id="XP_013865860.1"/>
    </source>
</evidence>
<dbReference type="GeneID" id="106518955"/>
<dbReference type="SUPFAM" id="SSF52540">
    <property type="entry name" value="P-loop containing nucleoside triphosphate hydrolases"/>
    <property type="match status" value="1"/>
</dbReference>
<dbReference type="PANTHER" id="PTHR43512">
    <property type="entry name" value="TRANSLATION FACTOR GUF1-RELATED"/>
    <property type="match status" value="1"/>
</dbReference>
<dbReference type="Pfam" id="PF00009">
    <property type="entry name" value="GTP_EFTU"/>
    <property type="match status" value="1"/>
</dbReference>
<dbReference type="InterPro" id="IPR031157">
    <property type="entry name" value="G_TR_CS"/>
</dbReference>
<dbReference type="InterPro" id="IPR000795">
    <property type="entry name" value="T_Tr_GTP-bd_dom"/>
</dbReference>
<dbReference type="GO" id="GO:0005739">
    <property type="term" value="C:mitochondrion"/>
    <property type="evidence" value="ECO:0007669"/>
    <property type="project" value="TreeGrafter"/>
</dbReference>
<dbReference type="InterPro" id="IPR006297">
    <property type="entry name" value="EF-4"/>
</dbReference>
<dbReference type="GO" id="GO:0005525">
    <property type="term" value="F:GTP binding"/>
    <property type="evidence" value="ECO:0007669"/>
    <property type="project" value="InterPro"/>
</dbReference>
<dbReference type="InterPro" id="IPR027417">
    <property type="entry name" value="P-loop_NTPase"/>
</dbReference>
<dbReference type="RefSeq" id="XP_013865860.1">
    <property type="nucleotide sequence ID" value="XM_014010406.1"/>
</dbReference>
<proteinExistence type="predicted"/>
<gene>
    <name evidence="3" type="primary">LOC106518955</name>
</gene>
<organism evidence="2 3">
    <name type="scientific">Austrofundulus limnaeus</name>
    <name type="common">Annual killifish</name>
    <dbReference type="NCBI Taxonomy" id="52670"/>
    <lineage>
        <taxon>Eukaryota</taxon>
        <taxon>Metazoa</taxon>
        <taxon>Chordata</taxon>
        <taxon>Craniata</taxon>
        <taxon>Vertebrata</taxon>
        <taxon>Euteleostomi</taxon>
        <taxon>Actinopterygii</taxon>
        <taxon>Neopterygii</taxon>
        <taxon>Teleostei</taxon>
        <taxon>Neoteleostei</taxon>
        <taxon>Acanthomorphata</taxon>
        <taxon>Ovalentaria</taxon>
        <taxon>Atherinomorphae</taxon>
        <taxon>Cyprinodontiformes</taxon>
        <taxon>Rivulidae</taxon>
        <taxon>Austrofundulus</taxon>
    </lineage>
</organism>
<evidence type="ECO:0000313" key="2">
    <source>
        <dbReference type="Proteomes" id="UP000192220"/>
    </source>
</evidence>
<dbReference type="GO" id="GO:0045727">
    <property type="term" value="P:positive regulation of translation"/>
    <property type="evidence" value="ECO:0007669"/>
    <property type="project" value="TreeGrafter"/>
</dbReference>
<dbReference type="GO" id="GO:0003924">
    <property type="term" value="F:GTPase activity"/>
    <property type="evidence" value="ECO:0007669"/>
    <property type="project" value="InterPro"/>
</dbReference>
<dbReference type="Proteomes" id="UP000192220">
    <property type="component" value="Unplaced"/>
</dbReference>
<reference evidence="3" key="1">
    <citation type="submission" date="2025-08" db="UniProtKB">
        <authorList>
            <consortium name="RefSeq"/>
        </authorList>
    </citation>
    <scope>IDENTIFICATION</scope>
</reference>
<dbReference type="PROSITE" id="PS00301">
    <property type="entry name" value="G_TR_1"/>
    <property type="match status" value="1"/>
</dbReference>
<dbReference type="PROSITE" id="PS51722">
    <property type="entry name" value="G_TR_2"/>
    <property type="match status" value="1"/>
</dbReference>
<dbReference type="InParanoid" id="A0A2I4BDP6"/>
<dbReference type="AlphaFoldDB" id="A0A2I4BDP6"/>
<name>A0A2I4BDP6_AUSLI</name>
<evidence type="ECO:0000259" key="1">
    <source>
        <dbReference type="PROSITE" id="PS51722"/>
    </source>
</evidence>
<dbReference type="OrthoDB" id="1074at2759"/>
<dbReference type="PANTHER" id="PTHR43512:SF7">
    <property type="entry name" value="TRANSLATION FACTOR GUF1, MITOCHONDRIAL"/>
    <property type="match status" value="1"/>
</dbReference>
<keyword evidence="2" id="KW-1185">Reference proteome</keyword>
<dbReference type="KEGG" id="alim:106518955"/>
<dbReference type="Gene3D" id="3.40.50.300">
    <property type="entry name" value="P-loop containing nucleotide triphosphate hydrolases"/>
    <property type="match status" value="1"/>
</dbReference>
<dbReference type="GO" id="GO:0097177">
    <property type="term" value="F:mitochondrial ribosome binding"/>
    <property type="evidence" value="ECO:0007669"/>
    <property type="project" value="TreeGrafter"/>
</dbReference>
<protein>
    <submittedName>
        <fullName evidence="3">Translation factor Guf1, mitochondrial</fullName>
    </submittedName>
</protein>
<dbReference type="PRINTS" id="PR00315">
    <property type="entry name" value="ELONGATNFCT"/>
</dbReference>
<dbReference type="STRING" id="52670.A0A2I4BDP6"/>